<dbReference type="SMART" id="SM00507">
    <property type="entry name" value="HNHc"/>
    <property type="match status" value="1"/>
</dbReference>
<dbReference type="InterPro" id="IPR003615">
    <property type="entry name" value="HNH_nuc"/>
</dbReference>
<dbReference type="EMBL" id="QXQB01000001">
    <property type="protein sequence ID" value="RJX40888.1"/>
    <property type="molecule type" value="Genomic_DNA"/>
</dbReference>
<dbReference type="PANTHER" id="PTHR47707:SF1">
    <property type="entry name" value="NUDIX HYDROLASE FAMILY PROTEIN"/>
    <property type="match status" value="1"/>
</dbReference>
<dbReference type="InterPro" id="IPR002711">
    <property type="entry name" value="HNH"/>
</dbReference>
<dbReference type="CDD" id="cd03425">
    <property type="entry name" value="NUDIX_MutT_NudA_like"/>
    <property type="match status" value="1"/>
</dbReference>
<dbReference type="GO" id="GO:0006260">
    <property type="term" value="P:DNA replication"/>
    <property type="evidence" value="ECO:0007669"/>
    <property type="project" value="UniProtKB-KW"/>
</dbReference>
<dbReference type="Proteomes" id="UP000267798">
    <property type="component" value="Unassembled WGS sequence"/>
</dbReference>
<gene>
    <name evidence="13" type="ORF">D3P09_02365</name>
</gene>
<evidence type="ECO:0000313" key="14">
    <source>
        <dbReference type="Proteomes" id="UP000267798"/>
    </source>
</evidence>
<keyword evidence="4" id="KW-0235">DNA replication</keyword>
<dbReference type="GO" id="GO:0044715">
    <property type="term" value="F:8-oxo-dGDP phosphatase activity"/>
    <property type="evidence" value="ECO:0007669"/>
    <property type="project" value="TreeGrafter"/>
</dbReference>
<evidence type="ECO:0000256" key="10">
    <source>
        <dbReference type="ARBA" id="ARBA00035861"/>
    </source>
</evidence>
<dbReference type="CDD" id="cd00085">
    <property type="entry name" value="HNHc"/>
    <property type="match status" value="1"/>
</dbReference>
<evidence type="ECO:0000256" key="8">
    <source>
        <dbReference type="ARBA" id="ARBA00022842"/>
    </source>
</evidence>
<dbReference type="InterPro" id="IPR047127">
    <property type="entry name" value="MutT-like"/>
</dbReference>
<reference evidence="13 14" key="1">
    <citation type="submission" date="2018-09" db="EMBL/GenBank/DDBJ databases">
        <title>Paenibacillus aracenensis nov. sp. isolated from a cave in southern Spain.</title>
        <authorList>
            <person name="Jurado V."/>
            <person name="Gutierrez-Patricio S."/>
            <person name="Gonzalez-Pimentel J.L."/>
            <person name="Miller A.Z."/>
            <person name="Laiz L."/>
            <person name="Saiz-Jimenez C."/>
        </authorList>
    </citation>
    <scope>NUCLEOTIDE SEQUENCE [LARGE SCALE GENOMIC DNA]</scope>
    <source>
        <strain evidence="13 14">JCM 19203</strain>
    </source>
</reference>
<dbReference type="GO" id="GO:0006281">
    <property type="term" value="P:DNA repair"/>
    <property type="evidence" value="ECO:0007669"/>
    <property type="project" value="UniProtKB-KW"/>
</dbReference>
<dbReference type="Pfam" id="PF00293">
    <property type="entry name" value="NUDIX"/>
    <property type="match status" value="1"/>
</dbReference>
<dbReference type="GO" id="GO:0003676">
    <property type="term" value="F:nucleic acid binding"/>
    <property type="evidence" value="ECO:0007669"/>
    <property type="project" value="InterPro"/>
</dbReference>
<keyword evidence="6" id="KW-0227">DNA damage</keyword>
<dbReference type="InterPro" id="IPR015797">
    <property type="entry name" value="NUDIX_hydrolase-like_dom_sf"/>
</dbReference>
<dbReference type="PANTHER" id="PTHR47707">
    <property type="entry name" value="8-OXO-DGTP DIPHOSPHATASE"/>
    <property type="match status" value="1"/>
</dbReference>
<evidence type="ECO:0000256" key="9">
    <source>
        <dbReference type="ARBA" id="ARBA00023204"/>
    </source>
</evidence>
<keyword evidence="3" id="KW-0515">Mutator protein</keyword>
<accession>A0A3A6PNC9</accession>
<dbReference type="GO" id="GO:0004519">
    <property type="term" value="F:endonuclease activity"/>
    <property type="evidence" value="ECO:0007669"/>
    <property type="project" value="InterPro"/>
</dbReference>
<dbReference type="RefSeq" id="WP_120106866.1">
    <property type="nucleotide sequence ID" value="NZ_QXQB01000001.1"/>
</dbReference>
<dbReference type="InterPro" id="IPR020084">
    <property type="entry name" value="NUDIX_hydrolase_CS"/>
</dbReference>
<evidence type="ECO:0000259" key="12">
    <source>
        <dbReference type="PROSITE" id="PS51462"/>
    </source>
</evidence>
<dbReference type="PROSITE" id="PS51462">
    <property type="entry name" value="NUDIX"/>
    <property type="match status" value="1"/>
</dbReference>
<dbReference type="InterPro" id="IPR020476">
    <property type="entry name" value="Nudix_hydrolase"/>
</dbReference>
<evidence type="ECO:0000256" key="2">
    <source>
        <dbReference type="ARBA" id="ARBA00005582"/>
    </source>
</evidence>
<dbReference type="Gene3D" id="3.90.79.10">
    <property type="entry name" value="Nucleoside Triphosphate Pyrophosphohydrolase"/>
    <property type="match status" value="1"/>
</dbReference>
<evidence type="ECO:0000313" key="13">
    <source>
        <dbReference type="EMBL" id="RJX40888.1"/>
    </source>
</evidence>
<evidence type="ECO:0000256" key="5">
    <source>
        <dbReference type="ARBA" id="ARBA00022723"/>
    </source>
</evidence>
<evidence type="ECO:0000256" key="1">
    <source>
        <dbReference type="ARBA" id="ARBA00001946"/>
    </source>
</evidence>
<dbReference type="GO" id="GO:0044716">
    <property type="term" value="F:8-oxo-GDP phosphatase activity"/>
    <property type="evidence" value="ECO:0007669"/>
    <property type="project" value="TreeGrafter"/>
</dbReference>
<dbReference type="GO" id="GO:0035539">
    <property type="term" value="F:8-oxo-7,8-dihydrodeoxyguanosine triphosphate pyrophosphatase activity"/>
    <property type="evidence" value="ECO:0007669"/>
    <property type="project" value="UniProtKB-EC"/>
</dbReference>
<keyword evidence="7" id="KW-0378">Hydrolase</keyword>
<dbReference type="EC" id="3.6.1.55" evidence="11"/>
<name>A0A3A6PNC9_9BACL</name>
<feature type="domain" description="Nudix hydrolase" evidence="12">
    <location>
        <begin position="349"/>
        <end position="480"/>
    </location>
</feature>
<comment type="caution">
    <text evidence="13">The sequence shown here is derived from an EMBL/GenBank/DDBJ whole genome shotgun (WGS) entry which is preliminary data.</text>
</comment>
<dbReference type="PRINTS" id="PR00502">
    <property type="entry name" value="NUDIXFAMILY"/>
</dbReference>
<keyword evidence="8" id="KW-0460">Magnesium</keyword>
<dbReference type="GO" id="GO:0008413">
    <property type="term" value="F:8-oxo-7,8-dihydroguanosine triphosphate pyrophosphatase activity"/>
    <property type="evidence" value="ECO:0007669"/>
    <property type="project" value="TreeGrafter"/>
</dbReference>
<dbReference type="Gene3D" id="1.10.30.50">
    <property type="match status" value="1"/>
</dbReference>
<comment type="cofactor">
    <cofactor evidence="1">
        <name>Mg(2+)</name>
        <dbReference type="ChEBI" id="CHEBI:18420"/>
    </cofactor>
</comment>
<keyword evidence="9" id="KW-0234">DNA repair</keyword>
<dbReference type="SUPFAM" id="SSF55811">
    <property type="entry name" value="Nudix"/>
    <property type="match status" value="1"/>
</dbReference>
<keyword evidence="5" id="KW-0479">Metal-binding</keyword>
<dbReference type="OrthoDB" id="9810648at2"/>
<evidence type="ECO:0000256" key="11">
    <source>
        <dbReference type="ARBA" id="ARBA00038905"/>
    </source>
</evidence>
<comment type="catalytic activity">
    <reaction evidence="10">
        <text>8-oxo-dGTP + H2O = 8-oxo-dGMP + diphosphate + H(+)</text>
        <dbReference type="Rhea" id="RHEA:31575"/>
        <dbReference type="ChEBI" id="CHEBI:15377"/>
        <dbReference type="ChEBI" id="CHEBI:15378"/>
        <dbReference type="ChEBI" id="CHEBI:33019"/>
        <dbReference type="ChEBI" id="CHEBI:63224"/>
        <dbReference type="ChEBI" id="CHEBI:77896"/>
        <dbReference type="EC" id="3.6.1.55"/>
    </reaction>
</comment>
<dbReference type="GO" id="GO:0008270">
    <property type="term" value="F:zinc ion binding"/>
    <property type="evidence" value="ECO:0007669"/>
    <property type="project" value="InterPro"/>
</dbReference>
<dbReference type="Pfam" id="PF01844">
    <property type="entry name" value="HNH"/>
    <property type="match status" value="1"/>
</dbReference>
<evidence type="ECO:0000256" key="6">
    <source>
        <dbReference type="ARBA" id="ARBA00022763"/>
    </source>
</evidence>
<dbReference type="InterPro" id="IPR000086">
    <property type="entry name" value="NUDIX_hydrolase_dom"/>
</dbReference>
<proteinExistence type="inferred from homology"/>
<dbReference type="AlphaFoldDB" id="A0A3A6PNC9"/>
<evidence type="ECO:0000256" key="3">
    <source>
        <dbReference type="ARBA" id="ARBA00022457"/>
    </source>
</evidence>
<evidence type="ECO:0000256" key="7">
    <source>
        <dbReference type="ARBA" id="ARBA00022801"/>
    </source>
</evidence>
<comment type="similarity">
    <text evidence="2">Belongs to the Nudix hydrolase family.</text>
</comment>
<keyword evidence="14" id="KW-1185">Reference proteome</keyword>
<dbReference type="PROSITE" id="PS00893">
    <property type="entry name" value="NUDIX_BOX"/>
    <property type="match status" value="1"/>
</dbReference>
<sequence>MDINHAIQFVVDEVESPALEHPLLEKEFKNKVTRSKIVVHRMKKIGDLARYLQRFETVPPPSDPKRKLYDRFKSLGLKTYEDLYPEFVKVFAHGLDDVTVLDDFIIGKDYSSWDISIFSQTYDTQSGIYLIGDEPNYLAIFIKATFSDGKYPNEWIQKYDVLKYYMYSLNNVFKSDYKYNAAIINSPKYDVPIYVFEKQAEKCLLKGIYKYERDEGNPVDGSKWFILNKVNSFDTKKAVTHREYEQEVSKQVTISKTRNRAERRERLQTAPKAPGTVTVTSTQFVRNGDVIVEVLERARGICEECKKPAPFLRKDLTPFLEVHHVEPLSEGGEDTVENAKALCPNCHRAAHHAADVVTVTAAIIMDEGKVLIAKRASDGITPGLWEFPGGKVEGQESLEQCLRREIKEELGATIRVQKYFGESIFQNSKAIYRIMAFYAKILKGDIQSNIHDELKWVDISELSQYSFLPADITFVEELQRRASKWKK</sequence>
<organism evidence="13 14">
    <name type="scientific">Paenibacillus pinisoli</name>
    <dbReference type="NCBI Taxonomy" id="1276110"/>
    <lineage>
        <taxon>Bacteria</taxon>
        <taxon>Bacillati</taxon>
        <taxon>Bacillota</taxon>
        <taxon>Bacilli</taxon>
        <taxon>Bacillales</taxon>
        <taxon>Paenibacillaceae</taxon>
        <taxon>Paenibacillus</taxon>
    </lineage>
</organism>
<protein>
    <recommendedName>
        <fullName evidence="11">8-oxo-dGTP diphosphatase</fullName>
        <ecNumber evidence="11">3.6.1.55</ecNumber>
    </recommendedName>
</protein>
<evidence type="ECO:0000256" key="4">
    <source>
        <dbReference type="ARBA" id="ARBA00022705"/>
    </source>
</evidence>